<evidence type="ECO:0000313" key="2">
    <source>
        <dbReference type="Proteomes" id="UP000510888"/>
    </source>
</evidence>
<protein>
    <submittedName>
        <fullName evidence="1">Uncharacterized protein</fullName>
    </submittedName>
</protein>
<keyword evidence="2" id="KW-1185">Reference proteome</keyword>
<dbReference type="RefSeq" id="WP_180727448.1">
    <property type="nucleotide sequence ID" value="NZ_AP023177.1"/>
</dbReference>
<dbReference type="Proteomes" id="UP000510888">
    <property type="component" value="Plasmid PPGU16_p2"/>
</dbReference>
<dbReference type="AlphaFoldDB" id="A0A7I8C624"/>
<reference evidence="1 2" key="1">
    <citation type="journal article" date="2020" name="Genes (Basel)">
        <title>Genomic Comparison of Insect Gut Symbionts from Divergent Burkholderia Subclades.</title>
        <authorList>
            <person name="Takeshita K."/>
            <person name="Kikuchi Y."/>
        </authorList>
    </citation>
    <scope>NUCLEOTIDE SEQUENCE [LARGE SCALE GENOMIC DNA]</scope>
    <source>
        <strain evidence="1 2">PGU16</strain>
        <plasmid evidence="1 2">PPGU16_p2</plasmid>
    </source>
</reference>
<geneLocation type="plasmid" evidence="1 2">
    <name>PPGU16_p2</name>
</geneLocation>
<accession>A0A7I8C624</accession>
<dbReference type="EMBL" id="AP023177">
    <property type="protein sequence ID" value="BCF95270.1"/>
    <property type="molecule type" value="Genomic_DNA"/>
</dbReference>
<gene>
    <name evidence="1" type="ORF">PPGU16_83370</name>
</gene>
<name>A0A7I8C624_9BURK</name>
<organism evidence="1 2">
    <name type="scientific">Paraburkholderia largidicola</name>
    <dbReference type="NCBI Taxonomy" id="3014751"/>
    <lineage>
        <taxon>Bacteria</taxon>
        <taxon>Pseudomonadati</taxon>
        <taxon>Pseudomonadota</taxon>
        <taxon>Betaproteobacteria</taxon>
        <taxon>Burkholderiales</taxon>
        <taxon>Burkholderiaceae</taxon>
        <taxon>Paraburkholderia</taxon>
    </lineage>
</organism>
<dbReference type="KEGG" id="plad:PPGU16_83370"/>
<evidence type="ECO:0000313" key="1">
    <source>
        <dbReference type="EMBL" id="BCF95270.1"/>
    </source>
</evidence>
<sequence length="90" mass="10159">MIKRLIPLVAVAGVAYVLGLFTPVWVSKYEQHQFLVETGRHCSELAKQTIKPDTDNKFYHACFRENLDAHVETAVSQARSKAQEEAAKLD</sequence>
<keyword evidence="1" id="KW-0614">Plasmid</keyword>
<proteinExistence type="predicted"/>